<protein>
    <recommendedName>
        <fullName evidence="3">Transposase (putative) gypsy type domain-containing protein</fullName>
    </recommendedName>
</protein>
<feature type="coiled-coil region" evidence="1">
    <location>
        <begin position="424"/>
        <end position="485"/>
    </location>
</feature>
<dbReference type="InterPro" id="IPR007321">
    <property type="entry name" value="Transposase_28"/>
</dbReference>
<sequence>MLSVELGLRFPLHPFVVAYLKHVKLAPCQLKPNSHYYLAGFLALCRSRGIAASLDQFFLSFNLCRGGHSHAGGYANLQQVPAWKLFSETPSSHKEWKEKFCYIRVAENPFPGALNNHFKRHPKVGSAALDKAGRRLIEKPEGSDKVIAIKAAASPEELYLLGFRRYRLPEDKDEKYPLIDRGYQNAGGCSRGPLLLVLRIFLHFTCFVSNPFRIAAGDIMDVQAFARLSKKLAKVPKKKKEEGSSNQPLVDEVLKKAGASMVPEGEGHPKGAAVMDTVAEAGGSQAGELKRKNTGKGVMPPESKKKKKTEGTKDAPLVITEGPSPFQASESIPLEDFDEGAWPQETVQFSFKKGTAVMHGTLDPREFLRGATPPLDRSTLGRFDDEALEVKALQASVSASLAFGEYLRRMEQVRLRKAEDDKALRKLVAKNTEAIRKMAELEEALRQAGDMLEAAKAEARAEGKAEAEKAAAEASKKAADEAEKAKTEAVVKAKEDAIAAFLAEGWKSDEHQGWVDSVIEQGVGAWVKGPGSEWMALRGKDYFDGGEFFTQRLIYRKLAQHFGIPKDEFDPSVYGLPPRQPDVRIPLPEGEERVQLADSELMREYGLNGEEDAEDDASSKPRDDVAENAQV</sequence>
<proteinExistence type="predicted"/>
<evidence type="ECO:0000313" key="4">
    <source>
        <dbReference type="EMBL" id="CAH9132615.1"/>
    </source>
</evidence>
<feature type="region of interest" description="Disordered" evidence="2">
    <location>
        <begin position="604"/>
        <end position="631"/>
    </location>
</feature>
<evidence type="ECO:0000313" key="5">
    <source>
        <dbReference type="Proteomes" id="UP001152523"/>
    </source>
</evidence>
<organism evidence="4 5">
    <name type="scientific">Cuscuta epithymum</name>
    <dbReference type="NCBI Taxonomy" id="186058"/>
    <lineage>
        <taxon>Eukaryota</taxon>
        <taxon>Viridiplantae</taxon>
        <taxon>Streptophyta</taxon>
        <taxon>Embryophyta</taxon>
        <taxon>Tracheophyta</taxon>
        <taxon>Spermatophyta</taxon>
        <taxon>Magnoliopsida</taxon>
        <taxon>eudicotyledons</taxon>
        <taxon>Gunneridae</taxon>
        <taxon>Pentapetalae</taxon>
        <taxon>asterids</taxon>
        <taxon>lamiids</taxon>
        <taxon>Solanales</taxon>
        <taxon>Convolvulaceae</taxon>
        <taxon>Cuscuteae</taxon>
        <taxon>Cuscuta</taxon>
        <taxon>Cuscuta subgen. Cuscuta</taxon>
    </lineage>
</organism>
<gene>
    <name evidence="4" type="ORF">CEPIT_LOCUS32321</name>
</gene>
<dbReference type="PANTHER" id="PTHR31099:SF28">
    <property type="entry name" value="F5J5.12"/>
    <property type="match status" value="1"/>
</dbReference>
<feature type="domain" description="Transposase (putative) gypsy type" evidence="3">
    <location>
        <begin position="4"/>
        <end position="64"/>
    </location>
</feature>
<dbReference type="PANTHER" id="PTHR31099">
    <property type="entry name" value="OS06G0165300 PROTEIN"/>
    <property type="match status" value="1"/>
</dbReference>
<name>A0AAV0FB41_9ASTE</name>
<dbReference type="Pfam" id="PF04195">
    <property type="entry name" value="Transposase_28"/>
    <property type="match status" value="1"/>
</dbReference>
<dbReference type="Proteomes" id="UP001152523">
    <property type="component" value="Unassembled WGS sequence"/>
</dbReference>
<dbReference type="EMBL" id="CAMAPF010000972">
    <property type="protein sequence ID" value="CAH9132615.1"/>
    <property type="molecule type" value="Genomic_DNA"/>
</dbReference>
<keyword evidence="5" id="KW-1185">Reference proteome</keyword>
<reference evidence="4" key="1">
    <citation type="submission" date="2022-07" db="EMBL/GenBank/DDBJ databases">
        <authorList>
            <person name="Macas J."/>
            <person name="Novak P."/>
            <person name="Neumann P."/>
        </authorList>
    </citation>
    <scope>NUCLEOTIDE SEQUENCE</scope>
</reference>
<evidence type="ECO:0000256" key="2">
    <source>
        <dbReference type="SAM" id="MobiDB-lite"/>
    </source>
</evidence>
<comment type="caution">
    <text evidence="4">The sequence shown here is derived from an EMBL/GenBank/DDBJ whole genome shotgun (WGS) entry which is preliminary data.</text>
</comment>
<dbReference type="AlphaFoldDB" id="A0AAV0FB41"/>
<evidence type="ECO:0000259" key="3">
    <source>
        <dbReference type="Pfam" id="PF04195"/>
    </source>
</evidence>
<feature type="region of interest" description="Disordered" evidence="2">
    <location>
        <begin position="282"/>
        <end position="326"/>
    </location>
</feature>
<evidence type="ECO:0000256" key="1">
    <source>
        <dbReference type="SAM" id="Coils"/>
    </source>
</evidence>
<keyword evidence="1" id="KW-0175">Coiled coil</keyword>
<accession>A0AAV0FB41</accession>